<accession>A0ABN2ZFW3</accession>
<dbReference type="Gene3D" id="3.90.550.10">
    <property type="entry name" value="Spore Coat Polysaccharide Biosynthesis Protein SpsA, Chain A"/>
    <property type="match status" value="1"/>
</dbReference>
<comment type="caution">
    <text evidence="2">The sequence shown here is derived from an EMBL/GenBank/DDBJ whole genome shotgun (WGS) entry which is preliminary data.</text>
</comment>
<dbReference type="RefSeq" id="WP_344367301.1">
    <property type="nucleotide sequence ID" value="NZ_BAAAQB010000038.1"/>
</dbReference>
<dbReference type="InterPro" id="IPR029044">
    <property type="entry name" value="Nucleotide-diphossugar_trans"/>
</dbReference>
<reference evidence="2 3" key="1">
    <citation type="journal article" date="2019" name="Int. J. Syst. Evol. Microbiol.">
        <title>The Global Catalogue of Microorganisms (GCM) 10K type strain sequencing project: providing services to taxonomists for standard genome sequencing and annotation.</title>
        <authorList>
            <consortium name="The Broad Institute Genomics Platform"/>
            <consortium name="The Broad Institute Genome Sequencing Center for Infectious Disease"/>
            <person name="Wu L."/>
            <person name="Ma J."/>
        </authorList>
    </citation>
    <scope>NUCLEOTIDE SEQUENCE [LARGE SCALE GENOMIC DNA]</scope>
    <source>
        <strain evidence="2 3">JCM 15921</strain>
    </source>
</reference>
<dbReference type="EMBL" id="BAAAQB010000038">
    <property type="protein sequence ID" value="GAA2141597.1"/>
    <property type="molecule type" value="Genomic_DNA"/>
</dbReference>
<gene>
    <name evidence="2" type="ORF">GCM10009825_30240</name>
</gene>
<dbReference type="InterPro" id="IPR001173">
    <property type="entry name" value="Glyco_trans_2-like"/>
</dbReference>
<dbReference type="InterPro" id="IPR050834">
    <property type="entry name" value="Glycosyltransf_2"/>
</dbReference>
<dbReference type="PANTHER" id="PTHR43685:SF2">
    <property type="entry name" value="GLYCOSYLTRANSFERASE 2-LIKE DOMAIN-CONTAINING PROTEIN"/>
    <property type="match status" value="1"/>
</dbReference>
<proteinExistence type="predicted"/>
<dbReference type="Pfam" id="PF00535">
    <property type="entry name" value="Glycos_transf_2"/>
    <property type="match status" value="1"/>
</dbReference>
<protein>
    <submittedName>
        <fullName evidence="2">Glycosyltransferase family 2 protein</fullName>
    </submittedName>
</protein>
<organism evidence="2 3">
    <name type="scientific">Arthrobacter humicola</name>
    <dbReference type="NCBI Taxonomy" id="409291"/>
    <lineage>
        <taxon>Bacteria</taxon>
        <taxon>Bacillati</taxon>
        <taxon>Actinomycetota</taxon>
        <taxon>Actinomycetes</taxon>
        <taxon>Micrococcales</taxon>
        <taxon>Micrococcaceae</taxon>
        <taxon>Arthrobacter</taxon>
    </lineage>
</organism>
<name>A0ABN2ZFW3_9MICC</name>
<keyword evidence="3" id="KW-1185">Reference proteome</keyword>
<sequence>MSPNNPSPNDPSPSVVAVVAAYRPDPSLTDTVRALQQQVAHVVVVDDGSPDGSEAVLAGLADAGALVVRQPRNSGIAAALNAGVAAARTRWNPDFFLTLDQDSRPVGEYVRRGLATYARATAAGMGVGFVTAASYSGHPIPVLHTDGRFVHAFDPMQSGFLIPRSTVDRLGPFEEALFIDGVDSEFTMRTRAAGLGVLVGEGCDIAHDLGQREPGRLFGRPVRVLGREISYNYHSPSRVYYICRNGTLLTLRYLRKYPGWVLRRLVEELKAHILRFTFSPGRAKLLRAAVAGFTDAVRGSTGRIPAELERRLR</sequence>
<dbReference type="Proteomes" id="UP001500102">
    <property type="component" value="Unassembled WGS sequence"/>
</dbReference>
<evidence type="ECO:0000259" key="1">
    <source>
        <dbReference type="Pfam" id="PF00535"/>
    </source>
</evidence>
<dbReference type="SUPFAM" id="SSF53448">
    <property type="entry name" value="Nucleotide-diphospho-sugar transferases"/>
    <property type="match status" value="1"/>
</dbReference>
<dbReference type="PANTHER" id="PTHR43685">
    <property type="entry name" value="GLYCOSYLTRANSFERASE"/>
    <property type="match status" value="1"/>
</dbReference>
<evidence type="ECO:0000313" key="3">
    <source>
        <dbReference type="Proteomes" id="UP001500102"/>
    </source>
</evidence>
<feature type="domain" description="Glycosyltransferase 2-like" evidence="1">
    <location>
        <begin position="18"/>
        <end position="123"/>
    </location>
</feature>
<evidence type="ECO:0000313" key="2">
    <source>
        <dbReference type="EMBL" id="GAA2141597.1"/>
    </source>
</evidence>